<sequence length="279" mass="29551">MPSFFSSESNYRSSWAGRASPSPPHGVGGVAGAGVLGSGQIQLWQFLLELLSDSSNASCIAWEGSNGEFKLTDPDEVARRWGERKSKPNMSYDKLSRALRYYYDKNIMTKVHGKRYAYRFDFQGLAQATQPQGPSTSLGVSPSSLDSVSGMVASSMGMSSSSVGAMGTAVGSVASAAAHHSAGYHLPSRYHQYHQAPGSMTAAHSELFGQSASSYHAAAHAKLHFNSASSIFAPNYWSTNGSVWEPPTCNSSSYGASSYGGCPWPTSSTSMASSSSFSE</sequence>
<dbReference type="InterPro" id="IPR046328">
    <property type="entry name" value="ETS_fam"/>
</dbReference>
<dbReference type="SUPFAM" id="SSF46785">
    <property type="entry name" value="Winged helix' DNA-binding domain"/>
    <property type="match status" value="1"/>
</dbReference>
<dbReference type="InterPro" id="IPR000418">
    <property type="entry name" value="Ets_dom"/>
</dbReference>
<dbReference type="GO" id="GO:0043565">
    <property type="term" value="F:sequence-specific DNA binding"/>
    <property type="evidence" value="ECO:0007669"/>
    <property type="project" value="InterPro"/>
</dbReference>
<dbReference type="PROSITE" id="PS00346">
    <property type="entry name" value="ETS_DOMAIN_2"/>
    <property type="match status" value="1"/>
</dbReference>
<dbReference type="PRINTS" id="PR00454">
    <property type="entry name" value="ETSDOMAIN"/>
</dbReference>
<dbReference type="GO" id="GO:0005634">
    <property type="term" value="C:nucleus"/>
    <property type="evidence" value="ECO:0007669"/>
    <property type="project" value="UniProtKB-SubCell"/>
</dbReference>
<accession>A0A7M7JZ93</accession>
<evidence type="ECO:0000256" key="4">
    <source>
        <dbReference type="ARBA" id="ARBA00023242"/>
    </source>
</evidence>
<dbReference type="PANTHER" id="PTHR11849">
    <property type="entry name" value="ETS"/>
    <property type="match status" value="1"/>
</dbReference>
<evidence type="ECO:0000256" key="1">
    <source>
        <dbReference type="ARBA" id="ARBA00004123"/>
    </source>
</evidence>
<evidence type="ECO:0000313" key="7">
    <source>
        <dbReference type="EnsemblMetazoa" id="XP_022659323"/>
    </source>
</evidence>
<keyword evidence="4 5" id="KW-0539">Nucleus</keyword>
<evidence type="ECO:0000256" key="5">
    <source>
        <dbReference type="RuleBase" id="RU004019"/>
    </source>
</evidence>
<dbReference type="AlphaFoldDB" id="A0A7M7JZ93"/>
<evidence type="ECO:0000256" key="2">
    <source>
        <dbReference type="ARBA" id="ARBA00005562"/>
    </source>
</evidence>
<feature type="domain" description="ETS" evidence="6">
    <location>
        <begin position="41"/>
        <end position="121"/>
    </location>
</feature>
<dbReference type="Pfam" id="PF00178">
    <property type="entry name" value="Ets"/>
    <property type="match status" value="1"/>
</dbReference>
<name>A0A7M7JZ93_VARDE</name>
<reference evidence="7" key="1">
    <citation type="submission" date="2021-01" db="UniProtKB">
        <authorList>
            <consortium name="EnsemblMetazoa"/>
        </authorList>
    </citation>
    <scope>IDENTIFICATION</scope>
</reference>
<dbReference type="PROSITE" id="PS50061">
    <property type="entry name" value="ETS_DOMAIN_3"/>
    <property type="match status" value="1"/>
</dbReference>
<dbReference type="KEGG" id="vde:111249575"/>
<comment type="subcellular location">
    <subcellularLocation>
        <location evidence="1 5">Nucleus</location>
    </subcellularLocation>
</comment>
<comment type="similarity">
    <text evidence="2 5">Belongs to the ETS family.</text>
</comment>
<proteinExistence type="inferred from homology"/>
<dbReference type="RefSeq" id="XP_022659323.1">
    <property type="nucleotide sequence ID" value="XM_022803588.1"/>
</dbReference>
<dbReference type="InParanoid" id="A0A7M7JZ93"/>
<organism evidence="7 8">
    <name type="scientific">Varroa destructor</name>
    <name type="common">Honeybee mite</name>
    <dbReference type="NCBI Taxonomy" id="109461"/>
    <lineage>
        <taxon>Eukaryota</taxon>
        <taxon>Metazoa</taxon>
        <taxon>Ecdysozoa</taxon>
        <taxon>Arthropoda</taxon>
        <taxon>Chelicerata</taxon>
        <taxon>Arachnida</taxon>
        <taxon>Acari</taxon>
        <taxon>Parasitiformes</taxon>
        <taxon>Mesostigmata</taxon>
        <taxon>Gamasina</taxon>
        <taxon>Dermanyssoidea</taxon>
        <taxon>Varroidae</taxon>
        <taxon>Varroa</taxon>
    </lineage>
</organism>
<dbReference type="FunFam" id="1.10.10.10:FF:000343">
    <property type="entry name" value="Ets at 65A, isoform C"/>
    <property type="match status" value="1"/>
</dbReference>
<dbReference type="Gene3D" id="1.10.10.10">
    <property type="entry name" value="Winged helix-like DNA-binding domain superfamily/Winged helix DNA-binding domain"/>
    <property type="match status" value="1"/>
</dbReference>
<keyword evidence="8" id="KW-1185">Reference proteome</keyword>
<protein>
    <recommendedName>
        <fullName evidence="6">ETS domain-containing protein</fullName>
    </recommendedName>
</protein>
<dbReference type="Proteomes" id="UP000594260">
    <property type="component" value="Unplaced"/>
</dbReference>
<evidence type="ECO:0000256" key="3">
    <source>
        <dbReference type="ARBA" id="ARBA00023125"/>
    </source>
</evidence>
<evidence type="ECO:0000313" key="8">
    <source>
        <dbReference type="Proteomes" id="UP000594260"/>
    </source>
</evidence>
<dbReference type="GO" id="GO:0030154">
    <property type="term" value="P:cell differentiation"/>
    <property type="evidence" value="ECO:0007669"/>
    <property type="project" value="TreeGrafter"/>
</dbReference>
<dbReference type="InterPro" id="IPR036388">
    <property type="entry name" value="WH-like_DNA-bd_sf"/>
</dbReference>
<dbReference type="EnsemblMetazoa" id="XM_022803588">
    <property type="protein sequence ID" value="XP_022659323"/>
    <property type="gene ID" value="LOC111249575"/>
</dbReference>
<dbReference type="PANTHER" id="PTHR11849:SF304">
    <property type="entry name" value="DNA-BINDING PROTEIN D-ETS-3"/>
    <property type="match status" value="1"/>
</dbReference>
<evidence type="ECO:0000259" key="6">
    <source>
        <dbReference type="PROSITE" id="PS50061"/>
    </source>
</evidence>
<dbReference type="OrthoDB" id="10067219at2759"/>
<dbReference type="PROSITE" id="PS00345">
    <property type="entry name" value="ETS_DOMAIN_1"/>
    <property type="match status" value="1"/>
</dbReference>
<dbReference type="InterPro" id="IPR036390">
    <property type="entry name" value="WH_DNA-bd_sf"/>
</dbReference>
<dbReference type="GeneID" id="111249575"/>
<keyword evidence="3 5" id="KW-0238">DNA-binding</keyword>
<dbReference type="GO" id="GO:0000981">
    <property type="term" value="F:DNA-binding transcription factor activity, RNA polymerase II-specific"/>
    <property type="evidence" value="ECO:0007669"/>
    <property type="project" value="TreeGrafter"/>
</dbReference>
<dbReference type="SMART" id="SM00413">
    <property type="entry name" value="ETS"/>
    <property type="match status" value="1"/>
</dbReference>